<feature type="compositionally biased region" description="Acidic residues" evidence="2">
    <location>
        <begin position="291"/>
        <end position="330"/>
    </location>
</feature>
<dbReference type="Proteomes" id="UP001140949">
    <property type="component" value="Unassembled WGS sequence"/>
</dbReference>
<name>A0AAX6F7U2_IRIPA</name>
<dbReference type="PANTHER" id="PTHR31934">
    <property type="entry name" value="ALPHA/BETA-HYDROLASES SUPERFAMILY PROTEIN"/>
    <property type="match status" value="1"/>
</dbReference>
<dbReference type="EMBL" id="JANAVB010031019">
    <property type="protein sequence ID" value="KAJ6812527.1"/>
    <property type="molecule type" value="Genomic_DNA"/>
</dbReference>
<organism evidence="4 5">
    <name type="scientific">Iris pallida</name>
    <name type="common">Sweet iris</name>
    <dbReference type="NCBI Taxonomy" id="29817"/>
    <lineage>
        <taxon>Eukaryota</taxon>
        <taxon>Viridiplantae</taxon>
        <taxon>Streptophyta</taxon>
        <taxon>Embryophyta</taxon>
        <taxon>Tracheophyta</taxon>
        <taxon>Spermatophyta</taxon>
        <taxon>Magnoliopsida</taxon>
        <taxon>Liliopsida</taxon>
        <taxon>Asparagales</taxon>
        <taxon>Iridaceae</taxon>
        <taxon>Iridoideae</taxon>
        <taxon>Irideae</taxon>
        <taxon>Iris</taxon>
    </lineage>
</organism>
<evidence type="ECO:0000313" key="5">
    <source>
        <dbReference type="Proteomes" id="UP001140949"/>
    </source>
</evidence>
<proteinExistence type="inferred from homology"/>
<sequence length="337" mass="38801">MSETNETSSSEPLPPEPTAASKPVVVRVKRRSSQARLDAFWLEINERPAKRSFLDLEALSISDSSGKDIEKLKKRKLLVQHVETISNSEAAKDVLQSFLPDIGGTNSVQKKIEERRSKLKLDRKQEQLRSTARKKHEDLVRNARFQQIWNSRRGKEANDEVLHEICHLYDVVRVDNVEDNSKNAEKTKSEGSHDSLEDNAILCNYLPLLREFIPSAAEEIEFDVTSSLLKEENYVYDLYTVEDGVSGNVEHPSTEYPLVQVDHEDDYYDGPDQSDYETDDSNAEDNPNNDYPDEESSEDEGHEEMDLYDEDVERSQYEDEEVYVSEEDEENHGWGHR</sequence>
<reference evidence="4" key="1">
    <citation type="journal article" date="2023" name="GigaByte">
        <title>Genome assembly of the bearded iris, Iris pallida Lam.</title>
        <authorList>
            <person name="Bruccoleri R.E."/>
            <person name="Oakeley E.J."/>
            <person name="Faust A.M.E."/>
            <person name="Altorfer M."/>
            <person name="Dessus-Babus S."/>
            <person name="Burckhardt D."/>
            <person name="Oertli M."/>
            <person name="Naumann U."/>
            <person name="Petersen F."/>
            <person name="Wong J."/>
        </authorList>
    </citation>
    <scope>NUCLEOTIDE SEQUENCE</scope>
    <source>
        <strain evidence="4">GSM-AAB239-AS_SAM_17_03QT</strain>
    </source>
</reference>
<reference evidence="4" key="2">
    <citation type="submission" date="2023-04" db="EMBL/GenBank/DDBJ databases">
        <authorList>
            <person name="Bruccoleri R.E."/>
            <person name="Oakeley E.J."/>
            <person name="Faust A.-M."/>
            <person name="Dessus-Babus S."/>
            <person name="Altorfer M."/>
            <person name="Burckhardt D."/>
            <person name="Oertli M."/>
            <person name="Naumann U."/>
            <person name="Petersen F."/>
            <person name="Wong J."/>
        </authorList>
    </citation>
    <scope>NUCLEOTIDE SEQUENCE</scope>
    <source>
        <strain evidence="4">GSM-AAB239-AS_SAM_17_03QT</strain>
        <tissue evidence="4">Leaf</tissue>
    </source>
</reference>
<dbReference type="Pfam" id="PF08574">
    <property type="entry name" value="Iwr1"/>
    <property type="match status" value="1"/>
</dbReference>
<feature type="compositionally biased region" description="Acidic residues" evidence="2">
    <location>
        <begin position="264"/>
        <end position="283"/>
    </location>
</feature>
<evidence type="ECO:0000256" key="2">
    <source>
        <dbReference type="SAM" id="MobiDB-lite"/>
    </source>
</evidence>
<gene>
    <name evidence="4" type="ORF">M6B38_147985</name>
</gene>
<comment type="similarity">
    <text evidence="1">Belongs to the IWR1/SLC7A6OS family.</text>
</comment>
<protein>
    <submittedName>
        <fullName evidence="4">RNA-directed DNA methylation 4</fullName>
    </submittedName>
</protein>
<evidence type="ECO:0000259" key="3">
    <source>
        <dbReference type="Pfam" id="PF08574"/>
    </source>
</evidence>
<comment type="caution">
    <text evidence="4">The sequence shown here is derived from an EMBL/GenBank/DDBJ whole genome shotgun (WGS) entry which is preliminary data.</text>
</comment>
<feature type="region of interest" description="Disordered" evidence="2">
    <location>
        <begin position="264"/>
        <end position="337"/>
    </location>
</feature>
<keyword evidence="5" id="KW-1185">Reference proteome</keyword>
<feature type="domain" description="Transcription factor Iwr1" evidence="3">
    <location>
        <begin position="233"/>
        <end position="295"/>
    </location>
</feature>
<accession>A0AAX6F7U2</accession>
<feature type="region of interest" description="Disordered" evidence="2">
    <location>
        <begin position="1"/>
        <end position="26"/>
    </location>
</feature>
<evidence type="ECO:0000313" key="4">
    <source>
        <dbReference type="EMBL" id="KAJ6812527.1"/>
    </source>
</evidence>
<dbReference type="PANTHER" id="PTHR31934:SF2">
    <property type="entry name" value="RNA-DIRECTED DNA METHYLATION 4"/>
    <property type="match status" value="1"/>
</dbReference>
<evidence type="ECO:0000256" key="1">
    <source>
        <dbReference type="ARBA" id="ARBA00010218"/>
    </source>
</evidence>
<dbReference type="AlphaFoldDB" id="A0AAX6F7U2"/>
<feature type="compositionally biased region" description="Low complexity" evidence="2">
    <location>
        <begin position="1"/>
        <end position="11"/>
    </location>
</feature>
<dbReference type="InterPro" id="IPR013883">
    <property type="entry name" value="TF_Iwr1_dom"/>
</dbReference>